<name>A0A5N5QWD7_9AGAM</name>
<evidence type="ECO:0000256" key="2">
    <source>
        <dbReference type="SAM" id="Phobius"/>
    </source>
</evidence>
<feature type="compositionally biased region" description="Pro residues" evidence="1">
    <location>
        <begin position="410"/>
        <end position="427"/>
    </location>
</feature>
<feature type="region of interest" description="Disordered" evidence="1">
    <location>
        <begin position="354"/>
        <end position="427"/>
    </location>
</feature>
<evidence type="ECO:0000313" key="3">
    <source>
        <dbReference type="EMBL" id="KAB5595477.1"/>
    </source>
</evidence>
<gene>
    <name evidence="3" type="ORF">CTheo_1154</name>
</gene>
<keyword evidence="2" id="KW-0812">Transmembrane</keyword>
<evidence type="ECO:0000313" key="4">
    <source>
        <dbReference type="Proteomes" id="UP000383932"/>
    </source>
</evidence>
<dbReference type="OrthoDB" id="3264850at2759"/>
<dbReference type="AlphaFoldDB" id="A0A5N5QWD7"/>
<feature type="compositionally biased region" description="Low complexity" evidence="1">
    <location>
        <begin position="361"/>
        <end position="377"/>
    </location>
</feature>
<accession>A0A5N5QWD7</accession>
<evidence type="ECO:0000256" key="1">
    <source>
        <dbReference type="SAM" id="MobiDB-lite"/>
    </source>
</evidence>
<comment type="caution">
    <text evidence="3">The sequence shown here is derived from an EMBL/GenBank/DDBJ whole genome shotgun (WGS) entry which is preliminary data.</text>
</comment>
<keyword evidence="2" id="KW-0472">Membrane</keyword>
<proteinExistence type="predicted"/>
<protein>
    <submittedName>
        <fullName evidence="3">Alphaherpesvirus glycoprotein E domain containing protein</fullName>
    </submittedName>
</protein>
<dbReference type="EMBL" id="SSOP01000009">
    <property type="protein sequence ID" value="KAB5595477.1"/>
    <property type="molecule type" value="Genomic_DNA"/>
</dbReference>
<reference evidence="3 4" key="1">
    <citation type="journal article" date="2019" name="Fungal Biol. Biotechnol.">
        <title>Draft genome sequence of fastidious pathogen Ceratobasidium theobromae, which causes vascular-streak dieback in Theobroma cacao.</title>
        <authorList>
            <person name="Ali S.S."/>
            <person name="Asman A."/>
            <person name="Shao J."/>
            <person name="Firmansyah A.P."/>
            <person name="Susilo A.W."/>
            <person name="Rosmana A."/>
            <person name="McMahon P."/>
            <person name="Junaid M."/>
            <person name="Guest D."/>
            <person name="Kheng T.Y."/>
            <person name="Meinhardt L.W."/>
            <person name="Bailey B.A."/>
        </authorList>
    </citation>
    <scope>NUCLEOTIDE SEQUENCE [LARGE SCALE GENOMIC DNA]</scope>
    <source>
        <strain evidence="3 4">CT2</strain>
    </source>
</reference>
<sequence length="427" mass="45194">MSATLPPWDQLSFTFAWDSSLIASGTVPQCMNVTFSYWNALPNALEADPPPSVPYSAVLYAGGFQPHRIPMNNSEATGRSPWISNLPLGPEFAVSMKDAKNYTGGILEKSFKMSGGSGCDLTDPLKPSSLNVSASGAAQCGRAILSINQGTAPYTVEVVPVNMQQKTMHFASSPFNFVLDMGEGVQYFLAVYDAAGRSAVLGPYNITASSDNSCLGTATTVTVGKFSTLYPGGTAISSATPTTTNSAAASTGSNSSSTRTVIVLGVGIPVVIIIVAAILLWLWYKRSRRPRELPLVDYPDFDPPHATQANFAPVAIPYHLNPAEQPYSDSSHSFPAQHFPMPHPIHAVAADRQTIRSTGEASANVSASASEPPSTSSSEKRRQLFNPDVRGLGAVEVEPFDPSTIGRVPTPEPESSLPPLPPAYSAT</sequence>
<feature type="transmembrane region" description="Helical" evidence="2">
    <location>
        <begin position="261"/>
        <end position="284"/>
    </location>
</feature>
<keyword evidence="4" id="KW-1185">Reference proteome</keyword>
<keyword evidence="2" id="KW-1133">Transmembrane helix</keyword>
<dbReference type="Proteomes" id="UP000383932">
    <property type="component" value="Unassembled WGS sequence"/>
</dbReference>
<organism evidence="3 4">
    <name type="scientific">Ceratobasidium theobromae</name>
    <dbReference type="NCBI Taxonomy" id="1582974"/>
    <lineage>
        <taxon>Eukaryota</taxon>
        <taxon>Fungi</taxon>
        <taxon>Dikarya</taxon>
        <taxon>Basidiomycota</taxon>
        <taxon>Agaricomycotina</taxon>
        <taxon>Agaricomycetes</taxon>
        <taxon>Cantharellales</taxon>
        <taxon>Ceratobasidiaceae</taxon>
        <taxon>Ceratobasidium</taxon>
    </lineage>
</organism>